<evidence type="ECO:0000256" key="2">
    <source>
        <dbReference type="ARBA" id="ARBA00023015"/>
    </source>
</evidence>
<evidence type="ECO:0000256" key="3">
    <source>
        <dbReference type="ARBA" id="ARBA00023125"/>
    </source>
</evidence>
<dbReference type="PRINTS" id="PR00032">
    <property type="entry name" value="HTHARAC"/>
</dbReference>
<dbReference type="PROSITE" id="PS00041">
    <property type="entry name" value="HTH_ARAC_FAMILY_1"/>
    <property type="match status" value="1"/>
</dbReference>
<dbReference type="PROSITE" id="PS01124">
    <property type="entry name" value="HTH_ARAC_FAMILY_2"/>
    <property type="match status" value="1"/>
</dbReference>
<feature type="domain" description="HTH araC/xylS-type" evidence="7">
    <location>
        <begin position="354"/>
        <end position="452"/>
    </location>
</feature>
<dbReference type="SUPFAM" id="SSF52172">
    <property type="entry name" value="CheY-like"/>
    <property type="match status" value="1"/>
</dbReference>
<dbReference type="InterPro" id="IPR020449">
    <property type="entry name" value="Tscrpt_reg_AraC-type_HTH"/>
</dbReference>
<dbReference type="Gene3D" id="1.10.10.60">
    <property type="entry name" value="Homeodomain-like"/>
    <property type="match status" value="2"/>
</dbReference>
<evidence type="ECO:0000256" key="4">
    <source>
        <dbReference type="ARBA" id="ARBA00023163"/>
    </source>
</evidence>
<dbReference type="Proteomes" id="UP000593601">
    <property type="component" value="Chromosome"/>
</dbReference>
<protein>
    <recommendedName>
        <fullName evidence="1">Stage 0 sporulation protein A homolog</fullName>
    </recommendedName>
</protein>
<dbReference type="Gene3D" id="3.40.50.2300">
    <property type="match status" value="1"/>
</dbReference>
<reference evidence="9 10" key="1">
    <citation type="submission" date="2020-10" db="EMBL/GenBank/DDBJ databases">
        <title>Blautia liquoris sp.nov., isolated from the mud in a fermentation cellar used for the production of Chinese strong-flavoured liquor.</title>
        <authorList>
            <person name="Lu L."/>
        </authorList>
    </citation>
    <scope>NUCLEOTIDE SEQUENCE [LARGE SCALE GENOMIC DNA]</scope>
    <source>
        <strain evidence="9 10">LZLJ-3</strain>
    </source>
</reference>
<evidence type="ECO:0000313" key="9">
    <source>
        <dbReference type="EMBL" id="QOV18446.1"/>
    </source>
</evidence>
<keyword evidence="6" id="KW-0597">Phosphoprotein</keyword>
<dbReference type="PROSITE" id="PS50110">
    <property type="entry name" value="RESPONSE_REGULATORY"/>
    <property type="match status" value="1"/>
</dbReference>
<feature type="modified residue" description="4-aspartylphosphate" evidence="6">
    <location>
        <position position="55"/>
    </location>
</feature>
<dbReference type="Pfam" id="PF12833">
    <property type="entry name" value="HTH_18"/>
    <property type="match status" value="1"/>
</dbReference>
<dbReference type="GO" id="GO:0003700">
    <property type="term" value="F:DNA-binding transcription factor activity"/>
    <property type="evidence" value="ECO:0007669"/>
    <property type="project" value="InterPro"/>
</dbReference>
<gene>
    <name evidence="9" type="ORF">INP51_10515</name>
</gene>
<evidence type="ECO:0000259" key="8">
    <source>
        <dbReference type="PROSITE" id="PS50110"/>
    </source>
</evidence>
<sequence length="473" mass="56266">MINVYVVDDEKLVRRGIIGLIDWEKYDMKVVGDSGSSEETIQFMEMNQVDLLFSDLEMPGLSGISFLVRVKEVCPEVQIVVLTMHQEFEMIQNALRVGILDYITKAQIEEENVDTFMKSVKRRYLNTRYESKVKKRTIEWHTIYIWEFADHMKHDEVTALLDKEQISYEALSENQLLFSGECNVIQLKGIIEHYDLDDSTLFEVKQVKDVTYDQLKHVLQTALKRRVFSDRRPGRFHYSYIYPKIQKERPGISREEILQMTRSTRFITDVDEYNKVLDEVKYVGLIPEERTAVFYHFNLFWSDFSGKDISCYFDEVSLFKWWYQWKVWFDEIRVGVLEKIGNIKLDPDTVDLIHKAMIYTREHMDQDLTLEDVLHLCGMSRSYFSRSFKKITGETYVTYLNNMRIQSAKSYLIETNQPVYWVAAQVGYSDEHYFGRVFKEKTGKTPKQYREKYKKQSYRKELMYGEDCHGSME</sequence>
<dbReference type="InterPro" id="IPR011006">
    <property type="entry name" value="CheY-like_superfamily"/>
</dbReference>
<dbReference type="InterPro" id="IPR001789">
    <property type="entry name" value="Sig_transdc_resp-reg_receiver"/>
</dbReference>
<proteinExistence type="predicted"/>
<keyword evidence="2" id="KW-0805">Transcription regulation</keyword>
<dbReference type="EMBL" id="CP063304">
    <property type="protein sequence ID" value="QOV18446.1"/>
    <property type="molecule type" value="Genomic_DNA"/>
</dbReference>
<dbReference type="GO" id="GO:0000160">
    <property type="term" value="P:phosphorelay signal transduction system"/>
    <property type="evidence" value="ECO:0007669"/>
    <property type="project" value="InterPro"/>
</dbReference>
<name>A0A7M2RDS8_9FIRM</name>
<evidence type="ECO:0000256" key="6">
    <source>
        <dbReference type="PROSITE-ProRule" id="PRU00169"/>
    </source>
</evidence>
<feature type="domain" description="Response regulatory" evidence="8">
    <location>
        <begin position="3"/>
        <end position="120"/>
    </location>
</feature>
<dbReference type="SMART" id="SM00448">
    <property type="entry name" value="REC"/>
    <property type="match status" value="1"/>
</dbReference>
<dbReference type="RefSeq" id="WP_193734808.1">
    <property type="nucleotide sequence ID" value="NZ_CP063304.1"/>
</dbReference>
<dbReference type="CDD" id="cd17536">
    <property type="entry name" value="REC_YesN-like"/>
    <property type="match status" value="1"/>
</dbReference>
<dbReference type="SUPFAM" id="SSF46689">
    <property type="entry name" value="Homeodomain-like"/>
    <property type="match status" value="2"/>
</dbReference>
<dbReference type="GO" id="GO:0043565">
    <property type="term" value="F:sequence-specific DNA binding"/>
    <property type="evidence" value="ECO:0007669"/>
    <property type="project" value="InterPro"/>
</dbReference>
<keyword evidence="10" id="KW-1185">Reference proteome</keyword>
<evidence type="ECO:0000313" key="10">
    <source>
        <dbReference type="Proteomes" id="UP000593601"/>
    </source>
</evidence>
<organism evidence="9 10">
    <name type="scientific">Blautia liquoris</name>
    <dbReference type="NCBI Taxonomy" id="2779518"/>
    <lineage>
        <taxon>Bacteria</taxon>
        <taxon>Bacillati</taxon>
        <taxon>Bacillota</taxon>
        <taxon>Clostridia</taxon>
        <taxon>Lachnospirales</taxon>
        <taxon>Lachnospiraceae</taxon>
        <taxon>Blautia</taxon>
    </lineage>
</organism>
<keyword evidence="3" id="KW-0238">DNA-binding</keyword>
<dbReference type="AlphaFoldDB" id="A0A7M2RDS8"/>
<dbReference type="KEGG" id="bliq:INP51_10515"/>
<dbReference type="PANTHER" id="PTHR43280:SF28">
    <property type="entry name" value="HTH-TYPE TRANSCRIPTIONAL ACTIVATOR RHAS"/>
    <property type="match status" value="1"/>
</dbReference>
<dbReference type="InterPro" id="IPR009057">
    <property type="entry name" value="Homeodomain-like_sf"/>
</dbReference>
<keyword evidence="4" id="KW-0804">Transcription</keyword>
<dbReference type="SMART" id="SM00342">
    <property type="entry name" value="HTH_ARAC"/>
    <property type="match status" value="1"/>
</dbReference>
<dbReference type="PANTHER" id="PTHR43280">
    <property type="entry name" value="ARAC-FAMILY TRANSCRIPTIONAL REGULATOR"/>
    <property type="match status" value="1"/>
</dbReference>
<dbReference type="Pfam" id="PF00072">
    <property type="entry name" value="Response_reg"/>
    <property type="match status" value="1"/>
</dbReference>
<evidence type="ECO:0000256" key="1">
    <source>
        <dbReference type="ARBA" id="ARBA00018672"/>
    </source>
</evidence>
<accession>A0A7M2RDS8</accession>
<evidence type="ECO:0000259" key="7">
    <source>
        <dbReference type="PROSITE" id="PS01124"/>
    </source>
</evidence>
<evidence type="ECO:0000256" key="5">
    <source>
        <dbReference type="ARBA" id="ARBA00024867"/>
    </source>
</evidence>
<dbReference type="InterPro" id="IPR018062">
    <property type="entry name" value="HTH_AraC-typ_CS"/>
</dbReference>
<dbReference type="InterPro" id="IPR018060">
    <property type="entry name" value="HTH_AraC"/>
</dbReference>
<comment type="function">
    <text evidence="5">May play the central regulatory role in sporulation. It may be an element of the effector pathway responsible for the activation of sporulation genes in response to nutritional stress. Spo0A may act in concert with spo0H (a sigma factor) to control the expression of some genes that are critical to the sporulation process.</text>
</comment>